<keyword evidence="12" id="KW-1185">Reference proteome</keyword>
<keyword evidence="3" id="KW-0812">Transmembrane</keyword>
<keyword evidence="6" id="KW-1133">Transmembrane helix</keyword>
<dbReference type="PANTHER" id="PTHR21093">
    <property type="entry name" value="DIVERGENT PROTEIN KINASE DOMAIN 1C-RELATED"/>
    <property type="match status" value="1"/>
</dbReference>
<comment type="subcellular location">
    <subcellularLocation>
        <location evidence="1">Endoplasmic reticulum membrane</location>
        <topology evidence="1">Single-pass type II membrane protein</topology>
    </subcellularLocation>
</comment>
<evidence type="ECO:0000256" key="2">
    <source>
        <dbReference type="ARBA" id="ARBA00006338"/>
    </source>
</evidence>
<dbReference type="InterPro" id="IPR029244">
    <property type="entry name" value="FAM69_N"/>
</dbReference>
<evidence type="ECO:0000256" key="4">
    <source>
        <dbReference type="ARBA" id="ARBA00022824"/>
    </source>
</evidence>
<evidence type="ECO:0000256" key="5">
    <source>
        <dbReference type="ARBA" id="ARBA00022968"/>
    </source>
</evidence>
<feature type="compositionally biased region" description="Gly residues" evidence="9">
    <location>
        <begin position="205"/>
        <end position="214"/>
    </location>
</feature>
<dbReference type="SMART" id="SM01299">
    <property type="entry name" value="PIP49_N"/>
    <property type="match status" value="1"/>
</dbReference>
<dbReference type="GeneTree" id="ENSGT00390000006452"/>
<dbReference type="Pfam" id="PF14875">
    <property type="entry name" value="PIP49_N"/>
    <property type="match status" value="1"/>
</dbReference>
<sequence length="591" mass="64265">MRTCLPRGGIFCLAQAPQCVHDHAAGPRAVRVGFSVASGCLVGTSLEPLPRPVCRWEAGWEARRHAAPSASVGAPPRAQRAVRPRPPTSKALQFCGVLGGSHPSWRRASLRGGRMGFSYFSFAILMTASFAWRCGTDLPSRLPELSHGLWVLSLGLPALPPHFGRLALLPPSPARQGPGLHGNGDALPGTHPTSSGAPDGRTSRLGGGGGGGKGRTPSPLSFPTLLRCDQYRKGIISGSICQDLCNLHKVEWRACLSSVPGRQVYSGLWQGKEVTIKCGIEEGLNSKARSDAAPRQELVLFDKPTRGTSIKEFREMTLSFLKANLGDLPSLPALVGRVLLMADFNKDSRVSLAEAKSVWALLQRNEFLLLLSLQEDHASRLLGSCGDLYVTEGVPHGSWHGAALPPLLRPLLPSALHTALQQWLGPAWPWRAKIAIGLLEFVEELFHGAYGTFYMCETTLANVGYTAKYDFKMADLQQVAPEAAVRRFLRGRHCEHSADCTYGRDCRAPCDKLMRQCKGDLIQPNLAKVCELLRDYLLPGAPADLREDLGKQLRTCTTLSGLASQVEVHHSLVLSHLKTLLWKKISNTKYS</sequence>
<accession>A0ABI8A9T3</accession>
<gene>
    <name evidence="11" type="primary">DIPK1B</name>
</gene>
<dbReference type="Proteomes" id="UP000823872">
    <property type="component" value="Chromosome D4"/>
</dbReference>
<keyword evidence="7" id="KW-0472">Membrane</keyword>
<evidence type="ECO:0000313" key="11">
    <source>
        <dbReference type="Ensembl" id="ENSFCTP00005055817.1"/>
    </source>
</evidence>
<evidence type="ECO:0000256" key="8">
    <source>
        <dbReference type="ARBA" id="ARBA00023157"/>
    </source>
</evidence>
<keyword evidence="4" id="KW-0256">Endoplasmic reticulum</keyword>
<reference evidence="11 12" key="1">
    <citation type="submission" date="2021-02" db="EMBL/GenBank/DDBJ databases">
        <title>Safari Cat Assemblies.</title>
        <authorList>
            <person name="Bredemeyer K.R."/>
            <person name="Murphy W.J."/>
        </authorList>
    </citation>
    <scope>NUCLEOTIDE SEQUENCE [LARGE SCALE GENOMIC DNA]</scope>
</reference>
<name>A0ABI8A9T3_FELCA</name>
<dbReference type="Ensembl" id="ENSFCTT00005080086.1">
    <property type="protein sequence ID" value="ENSFCTP00005055817.1"/>
    <property type="gene ID" value="ENSFCTG00005028404.1"/>
</dbReference>
<evidence type="ECO:0000313" key="12">
    <source>
        <dbReference type="Proteomes" id="UP000823872"/>
    </source>
</evidence>
<evidence type="ECO:0000259" key="10">
    <source>
        <dbReference type="SMART" id="SM01299"/>
    </source>
</evidence>
<evidence type="ECO:0000256" key="1">
    <source>
        <dbReference type="ARBA" id="ARBA00004648"/>
    </source>
</evidence>
<dbReference type="Pfam" id="PF12260">
    <property type="entry name" value="PIP49_C"/>
    <property type="match status" value="1"/>
</dbReference>
<keyword evidence="5" id="KW-0735">Signal-anchor</keyword>
<evidence type="ECO:0000256" key="9">
    <source>
        <dbReference type="SAM" id="MobiDB-lite"/>
    </source>
</evidence>
<keyword evidence="8" id="KW-1015">Disulfide bond</keyword>
<reference evidence="11" key="3">
    <citation type="submission" date="2025-09" db="UniProtKB">
        <authorList>
            <consortium name="Ensembl"/>
        </authorList>
    </citation>
    <scope>IDENTIFICATION</scope>
    <source>
        <strain evidence="11">breed Abyssinian</strain>
    </source>
</reference>
<evidence type="ECO:0000256" key="6">
    <source>
        <dbReference type="ARBA" id="ARBA00022989"/>
    </source>
</evidence>
<evidence type="ECO:0000256" key="3">
    <source>
        <dbReference type="ARBA" id="ARBA00022692"/>
    </source>
</evidence>
<organism evidence="11 12">
    <name type="scientific">Felis catus</name>
    <name type="common">Cat</name>
    <name type="synonym">Felis silvestris catus</name>
    <dbReference type="NCBI Taxonomy" id="9685"/>
    <lineage>
        <taxon>Eukaryota</taxon>
        <taxon>Metazoa</taxon>
        <taxon>Chordata</taxon>
        <taxon>Craniata</taxon>
        <taxon>Vertebrata</taxon>
        <taxon>Euteleostomi</taxon>
        <taxon>Mammalia</taxon>
        <taxon>Eutheria</taxon>
        <taxon>Laurasiatheria</taxon>
        <taxon>Carnivora</taxon>
        <taxon>Feliformia</taxon>
        <taxon>Felidae</taxon>
        <taxon>Felinae</taxon>
        <taxon>Felis</taxon>
    </lineage>
</organism>
<dbReference type="InterPro" id="IPR022049">
    <property type="entry name" value="FAM69_kinase_dom"/>
</dbReference>
<proteinExistence type="inferred from homology"/>
<reference evidence="11" key="2">
    <citation type="submission" date="2025-08" db="UniProtKB">
        <authorList>
            <consortium name="Ensembl"/>
        </authorList>
    </citation>
    <scope>IDENTIFICATION</scope>
    <source>
        <strain evidence="11">breed Abyssinian</strain>
    </source>
</reference>
<evidence type="ECO:0000256" key="7">
    <source>
        <dbReference type="ARBA" id="ARBA00023136"/>
    </source>
</evidence>
<comment type="similarity">
    <text evidence="2">Belongs to the DIPK family.</text>
</comment>
<protein>
    <recommendedName>
        <fullName evidence="10">FAM69 N-terminal domain-containing protein</fullName>
    </recommendedName>
</protein>
<feature type="region of interest" description="Disordered" evidence="9">
    <location>
        <begin position="170"/>
        <end position="219"/>
    </location>
</feature>
<dbReference type="PANTHER" id="PTHR21093:SF3">
    <property type="entry name" value="DIVERGENT PROTEIN KINASE DOMAIN 1B"/>
    <property type="match status" value="1"/>
</dbReference>
<feature type="domain" description="FAM69 N-terminal" evidence="10">
    <location>
        <begin position="203"/>
        <end position="341"/>
    </location>
</feature>